<comment type="caution">
    <text evidence="7">The sequence shown here is derived from an EMBL/GenBank/DDBJ whole genome shotgun (WGS) entry which is preliminary data.</text>
</comment>
<dbReference type="Pfam" id="PF01040">
    <property type="entry name" value="UbiA"/>
    <property type="match status" value="1"/>
</dbReference>
<dbReference type="STRING" id="448.Lery_2302"/>
<evidence type="ECO:0000313" key="8">
    <source>
        <dbReference type="Proteomes" id="UP000054773"/>
    </source>
</evidence>
<dbReference type="GO" id="GO:0016757">
    <property type="term" value="F:glycosyltransferase activity"/>
    <property type="evidence" value="ECO:0007669"/>
    <property type="project" value="UniProtKB-KW"/>
</dbReference>
<dbReference type="Gene3D" id="1.10.357.140">
    <property type="entry name" value="UbiA prenyltransferase"/>
    <property type="match status" value="1"/>
</dbReference>
<name>A0A0W0TEW7_LEGER</name>
<feature type="transmembrane region" description="Helical" evidence="6">
    <location>
        <begin position="201"/>
        <end position="220"/>
    </location>
</feature>
<keyword evidence="2" id="KW-1003">Cell membrane</keyword>
<evidence type="ECO:0000256" key="3">
    <source>
        <dbReference type="ARBA" id="ARBA00022692"/>
    </source>
</evidence>
<comment type="subcellular location">
    <subcellularLocation>
        <location evidence="1">Membrane</location>
        <topology evidence="1">Multi-pass membrane protein</topology>
    </subcellularLocation>
</comment>
<evidence type="ECO:0000256" key="2">
    <source>
        <dbReference type="ARBA" id="ARBA00022475"/>
    </source>
</evidence>
<dbReference type="InterPro" id="IPR039653">
    <property type="entry name" value="Prenyltransferase"/>
</dbReference>
<dbReference type="InterPro" id="IPR044878">
    <property type="entry name" value="UbiA_sf"/>
</dbReference>
<evidence type="ECO:0000256" key="1">
    <source>
        <dbReference type="ARBA" id="ARBA00004141"/>
    </source>
</evidence>
<protein>
    <submittedName>
        <fullName evidence="7">Phosphoribose diphosphate:decaprenyl-phosphate phosphoribosyltransferase</fullName>
    </submittedName>
</protein>
<dbReference type="PANTHER" id="PTHR11048:SF5">
    <property type="entry name" value="DECAPRENYL-PHOSPHATE PHOSPHORIBOSYLTRANSFERASE"/>
    <property type="match status" value="1"/>
</dbReference>
<evidence type="ECO:0000256" key="5">
    <source>
        <dbReference type="ARBA" id="ARBA00023136"/>
    </source>
</evidence>
<dbReference type="InterPro" id="IPR000537">
    <property type="entry name" value="UbiA_prenyltransferase"/>
</dbReference>
<dbReference type="GO" id="GO:0016765">
    <property type="term" value="F:transferase activity, transferring alkyl or aryl (other than methyl) groups"/>
    <property type="evidence" value="ECO:0007669"/>
    <property type="project" value="InterPro"/>
</dbReference>
<keyword evidence="7" id="KW-0328">Glycosyltransferase</keyword>
<feature type="transmembrane region" description="Helical" evidence="6">
    <location>
        <begin position="267"/>
        <end position="286"/>
    </location>
</feature>
<reference evidence="7 8" key="1">
    <citation type="submission" date="2015-11" db="EMBL/GenBank/DDBJ databases">
        <title>Genomic analysis of 38 Legionella species identifies large and diverse effector repertoires.</title>
        <authorList>
            <person name="Burstein D."/>
            <person name="Amaro F."/>
            <person name="Zusman T."/>
            <person name="Lifshitz Z."/>
            <person name="Cohen O."/>
            <person name="Gilbert J.A."/>
            <person name="Pupko T."/>
            <person name="Shuman H.A."/>
            <person name="Segal G."/>
        </authorList>
    </citation>
    <scope>NUCLEOTIDE SEQUENCE [LARGE SCALE GENOMIC DNA]</scope>
    <source>
        <strain evidence="7 8">SE-32A-C8</strain>
    </source>
</reference>
<dbReference type="OrthoDB" id="9803632at2"/>
<feature type="transmembrane region" description="Helical" evidence="6">
    <location>
        <begin position="34"/>
        <end position="55"/>
    </location>
</feature>
<gene>
    <name evidence="7" type="ORF">Lery_2302</name>
</gene>
<organism evidence="7 8">
    <name type="scientific">Legionella erythra</name>
    <dbReference type="NCBI Taxonomy" id="448"/>
    <lineage>
        <taxon>Bacteria</taxon>
        <taxon>Pseudomonadati</taxon>
        <taxon>Pseudomonadota</taxon>
        <taxon>Gammaproteobacteria</taxon>
        <taxon>Legionellales</taxon>
        <taxon>Legionellaceae</taxon>
        <taxon>Legionella</taxon>
    </lineage>
</organism>
<accession>A0A0W0TEW7</accession>
<proteinExistence type="predicted"/>
<keyword evidence="3 6" id="KW-0812">Transmembrane</keyword>
<feature type="transmembrane region" description="Helical" evidence="6">
    <location>
        <begin position="155"/>
        <end position="173"/>
    </location>
</feature>
<dbReference type="GO" id="GO:0005886">
    <property type="term" value="C:plasma membrane"/>
    <property type="evidence" value="ECO:0007669"/>
    <property type="project" value="TreeGrafter"/>
</dbReference>
<keyword evidence="5 6" id="KW-0472">Membrane</keyword>
<dbReference type="AlphaFoldDB" id="A0A0W0TEW7"/>
<dbReference type="CDD" id="cd13963">
    <property type="entry name" value="PT_UbiA_2"/>
    <property type="match status" value="1"/>
</dbReference>
<feature type="transmembrane region" description="Helical" evidence="6">
    <location>
        <begin position="75"/>
        <end position="95"/>
    </location>
</feature>
<dbReference type="RefSeq" id="WP_058527425.1">
    <property type="nucleotide sequence ID" value="NZ_CAAAHY010000006.1"/>
</dbReference>
<sequence>MTSLKQFFYLLRFSHWTKSAFVFLGVIYSGTLEYLVDAILAALSFCLIASAVYIYNDFQDMEEDRLHPHKRLRPLASGEISLDIAFGTLIMLLLVGLLIAWSVSMTLAVILAVYLLVNLAYNHLLKSIPILDVLCIASGFMLRVLAGTIGIGLPISWWLTITATLVSLLIALGKRRLEKQLGLSYDTRPVLKKYSTKTLDYLINGVAISCFIAYLLYTIIVHDEAFYFLLTLPFAAIGLWRFAWFTRQDSPSDDPISLFFGDNLSRFNLLCFVLLTLVALSPVAALNP</sequence>
<evidence type="ECO:0000256" key="4">
    <source>
        <dbReference type="ARBA" id="ARBA00022989"/>
    </source>
</evidence>
<evidence type="ECO:0000313" key="7">
    <source>
        <dbReference type="EMBL" id="KTC94135.1"/>
    </source>
</evidence>
<dbReference type="EMBL" id="LNYA01000034">
    <property type="protein sequence ID" value="KTC94135.1"/>
    <property type="molecule type" value="Genomic_DNA"/>
</dbReference>
<feature type="transmembrane region" description="Helical" evidence="6">
    <location>
        <begin position="226"/>
        <end position="246"/>
    </location>
</feature>
<dbReference type="PATRIC" id="fig|448.7.peg.2420"/>
<evidence type="ECO:0000256" key="6">
    <source>
        <dbReference type="SAM" id="Phobius"/>
    </source>
</evidence>
<keyword evidence="7" id="KW-0808">Transferase</keyword>
<dbReference type="PANTHER" id="PTHR11048">
    <property type="entry name" value="PRENYLTRANSFERASES"/>
    <property type="match status" value="1"/>
</dbReference>
<dbReference type="Proteomes" id="UP000054773">
    <property type="component" value="Unassembled WGS sequence"/>
</dbReference>
<feature type="transmembrane region" description="Helical" evidence="6">
    <location>
        <begin position="128"/>
        <end position="149"/>
    </location>
</feature>
<dbReference type="GO" id="GO:0009247">
    <property type="term" value="P:glycolipid biosynthetic process"/>
    <property type="evidence" value="ECO:0007669"/>
    <property type="project" value="TreeGrafter"/>
</dbReference>
<keyword evidence="4 6" id="KW-1133">Transmembrane helix</keyword>
<keyword evidence="8" id="KW-1185">Reference proteome</keyword>
<dbReference type="NCBIfam" id="NF008977">
    <property type="entry name" value="PRK12324.1-2"/>
    <property type="match status" value="1"/>
</dbReference>